<dbReference type="SUPFAM" id="SSF52540">
    <property type="entry name" value="P-loop containing nucleoside triphosphate hydrolases"/>
    <property type="match status" value="1"/>
</dbReference>
<dbReference type="Proteomes" id="UP000054241">
    <property type="component" value="Unassembled WGS sequence"/>
</dbReference>
<organism evidence="3 4">
    <name type="scientific">Streptomyces cellostaticus</name>
    <dbReference type="NCBI Taxonomy" id="67285"/>
    <lineage>
        <taxon>Bacteria</taxon>
        <taxon>Bacillati</taxon>
        <taxon>Actinomycetota</taxon>
        <taxon>Actinomycetes</taxon>
        <taxon>Kitasatosporales</taxon>
        <taxon>Streptomycetaceae</taxon>
        <taxon>Streptomyces</taxon>
    </lineage>
</organism>
<dbReference type="OrthoDB" id="3799538at2"/>
<comment type="caution">
    <text evidence="3">The sequence shown here is derived from an EMBL/GenBank/DDBJ whole genome shotgun (WGS) entry which is preliminary data.</text>
</comment>
<dbReference type="RefSeq" id="WP_067008648.1">
    <property type="nucleotide sequence ID" value="NZ_BNDU01000006.1"/>
</dbReference>
<evidence type="ECO:0000313" key="4">
    <source>
        <dbReference type="Proteomes" id="UP000054241"/>
    </source>
</evidence>
<feature type="transmembrane region" description="Helical" evidence="2">
    <location>
        <begin position="194"/>
        <end position="211"/>
    </location>
</feature>
<dbReference type="EMBL" id="LMWL01000078">
    <property type="protein sequence ID" value="KUM91377.1"/>
    <property type="molecule type" value="Genomic_DNA"/>
</dbReference>
<keyword evidence="4" id="KW-1185">Reference proteome</keyword>
<dbReference type="InterPro" id="IPR027417">
    <property type="entry name" value="P-loop_NTPase"/>
</dbReference>
<keyword evidence="2" id="KW-1133">Transmembrane helix</keyword>
<feature type="region of interest" description="Disordered" evidence="1">
    <location>
        <begin position="1"/>
        <end position="64"/>
    </location>
</feature>
<sequence length="806" mass="86413">MDSDGTQDTRGTRRHGVPRPSAPPSAPGREAALPPSGPAAYPPAPSLPPRPTHKPGAGQTAAPGTEAGGLLAWLVTPRAEAEPGLWRYGHRPRSQDAPDRVSDRALLAGAVGALLAALLVWSLWDNNLVPHKNILLELVTPSDWWGLEQPRAALTARAVYDSLFATLALYYFGRVGNWKEVAQRYVIARPQPSRALRAAVLGALVVWLVVWRELLPYERLAVSLTPSDWLFGPTDVSTVHRLRVFNTLLTLLGLWPFAVAGGWRGLLSGLRRPQAGAETPREAVAATPADWPELRALGQDAAAERLAEDVRTGRMNDVDCARIRRAWTSVVASPSRLDAFSSAVLREGAQACAHPSGQRDLPARTAVHDLLTSQVRIGRYADAERTPPARRDVGAAVDPGTLGTSLLAVGPSGSGKTERLVRPVAESLALQALAGQAALVVVSAAGTPLGTDQAYDIVVRPGDQTSEYDLDLYGGSEDPDEAAALLADALVGDLGEVDLRRAGTILAQLLGPFRTAHGRFPAVGELRELLDGVPTALDGLRAMLDPETHPALHRELDARARQAGLPGDPGIVLADRIACLDRPAFAGFFDTSPDARPFTLRSLDHPLRVRVDLPERAHPEAAQLLTRLLLVQFTAAMTARQDRSLFACLVLDDATHAITAESVRSLRRLRQSNAGVLLNLRALGDVPEQLRQPLLAAVGCHVAFSGVTTWEGALFAQVWGTEWVETTEIAKHTVFADQPLTRLIHAVRKLGTGKPVTTDAVTVRKVERERWSASELAHGVPAGHAVLSLTTVQGEHAPPLLVDLRG</sequence>
<gene>
    <name evidence="3" type="ORF">AQI88_37125</name>
</gene>
<evidence type="ECO:0000256" key="2">
    <source>
        <dbReference type="SAM" id="Phobius"/>
    </source>
</evidence>
<dbReference type="STRING" id="67285.AQI88_37125"/>
<evidence type="ECO:0000313" key="3">
    <source>
        <dbReference type="EMBL" id="KUM91377.1"/>
    </source>
</evidence>
<evidence type="ECO:0000256" key="1">
    <source>
        <dbReference type="SAM" id="MobiDB-lite"/>
    </source>
</evidence>
<dbReference type="AlphaFoldDB" id="A0A101NDZ0"/>
<accession>A0A101NDZ0</accession>
<keyword evidence="2" id="KW-0472">Membrane</keyword>
<feature type="compositionally biased region" description="Pro residues" evidence="1">
    <location>
        <begin position="35"/>
        <end position="50"/>
    </location>
</feature>
<reference evidence="3 4" key="1">
    <citation type="submission" date="2015-10" db="EMBL/GenBank/DDBJ databases">
        <title>Draft genome sequence of Streptomyces cellostaticus DSM 40189, type strain for the species Streptomyces cellostaticus.</title>
        <authorList>
            <person name="Ruckert C."/>
            <person name="Winkler A."/>
            <person name="Kalinowski J."/>
            <person name="Kampfer P."/>
            <person name="Glaeser S."/>
        </authorList>
    </citation>
    <scope>NUCLEOTIDE SEQUENCE [LARGE SCALE GENOMIC DNA]</scope>
    <source>
        <strain evidence="3 4">DSM 40189</strain>
    </source>
</reference>
<feature type="transmembrane region" description="Helical" evidence="2">
    <location>
        <begin position="105"/>
        <end position="124"/>
    </location>
</feature>
<keyword evidence="2" id="KW-0812">Transmembrane</keyword>
<name>A0A101NDZ0_9ACTN</name>
<proteinExistence type="predicted"/>
<feature type="transmembrane region" description="Helical" evidence="2">
    <location>
        <begin position="154"/>
        <end position="173"/>
    </location>
</feature>
<protein>
    <submittedName>
        <fullName evidence="3">ATP/GTP-binding protein</fullName>
    </submittedName>
</protein>